<evidence type="ECO:0000256" key="5">
    <source>
        <dbReference type="ARBA" id="ARBA00023242"/>
    </source>
</evidence>
<evidence type="ECO:0000256" key="2">
    <source>
        <dbReference type="ARBA" id="ARBA00023015"/>
    </source>
</evidence>
<dbReference type="InterPro" id="IPR036955">
    <property type="entry name" value="AP2/ERF_dom_sf"/>
</dbReference>
<feature type="non-terminal residue" evidence="7">
    <location>
        <position position="1"/>
    </location>
</feature>
<dbReference type="Proteomes" id="UP000626109">
    <property type="component" value="Unassembled WGS sequence"/>
</dbReference>
<feature type="domain" description="AP2/ERF" evidence="6">
    <location>
        <begin position="77"/>
        <end position="135"/>
    </location>
</feature>
<keyword evidence="2" id="KW-0805">Transcription regulation</keyword>
<proteinExistence type="predicted"/>
<evidence type="ECO:0000256" key="1">
    <source>
        <dbReference type="ARBA" id="ARBA00004123"/>
    </source>
</evidence>
<dbReference type="PANTHER" id="PTHR32467:SF90">
    <property type="entry name" value="AP2-LIKE ETHYLENE-RESPONSIVE TRANSCRIPTION FACTOR AIL1"/>
    <property type="match status" value="1"/>
</dbReference>
<name>A0A813LQY0_POLGL</name>
<dbReference type="GO" id="GO:0005634">
    <property type="term" value="C:nucleus"/>
    <property type="evidence" value="ECO:0007669"/>
    <property type="project" value="UniProtKB-SubCell"/>
</dbReference>
<evidence type="ECO:0000313" key="8">
    <source>
        <dbReference type="Proteomes" id="UP000626109"/>
    </source>
</evidence>
<evidence type="ECO:0000256" key="4">
    <source>
        <dbReference type="ARBA" id="ARBA00023163"/>
    </source>
</evidence>
<comment type="subcellular location">
    <subcellularLocation>
        <location evidence="1">Nucleus</location>
    </subcellularLocation>
</comment>
<sequence length="144" mass="15366">IRERWRAAAERRRRTHGTAWKLLIGASLLTAAVTGHLSLGCHEAFAGMVSAARSSGGGAAAARSSSLLARCALRTSSYRGVSWHEAEDTWQAHIADPVTGAPVSLGLFASEKDAGKAYDRSMIVLQGLSADTNFEKSTYYKGEI</sequence>
<organism evidence="7 8">
    <name type="scientific">Polarella glacialis</name>
    <name type="common">Dinoflagellate</name>
    <dbReference type="NCBI Taxonomy" id="89957"/>
    <lineage>
        <taxon>Eukaryota</taxon>
        <taxon>Sar</taxon>
        <taxon>Alveolata</taxon>
        <taxon>Dinophyceae</taxon>
        <taxon>Suessiales</taxon>
        <taxon>Suessiaceae</taxon>
        <taxon>Polarella</taxon>
    </lineage>
</organism>
<comment type="caution">
    <text evidence="7">The sequence shown here is derived from an EMBL/GenBank/DDBJ whole genome shotgun (WGS) entry which is preliminary data.</text>
</comment>
<evidence type="ECO:0000313" key="7">
    <source>
        <dbReference type="EMBL" id="CAE8738976.1"/>
    </source>
</evidence>
<dbReference type="SUPFAM" id="SSF54171">
    <property type="entry name" value="DNA-binding domain"/>
    <property type="match status" value="1"/>
</dbReference>
<dbReference type="PANTHER" id="PTHR32467">
    <property type="entry name" value="AP2-LIKE ETHYLENE-RESPONSIVE TRANSCRIPTION FACTOR"/>
    <property type="match status" value="1"/>
</dbReference>
<keyword evidence="3" id="KW-0238">DNA-binding</keyword>
<dbReference type="GO" id="GO:0003677">
    <property type="term" value="F:DNA binding"/>
    <property type="evidence" value="ECO:0007669"/>
    <property type="project" value="UniProtKB-KW"/>
</dbReference>
<dbReference type="EMBL" id="CAJNNW010037039">
    <property type="protein sequence ID" value="CAE8738976.1"/>
    <property type="molecule type" value="Genomic_DNA"/>
</dbReference>
<dbReference type="GO" id="GO:0003700">
    <property type="term" value="F:DNA-binding transcription factor activity"/>
    <property type="evidence" value="ECO:0007669"/>
    <property type="project" value="InterPro"/>
</dbReference>
<gene>
    <name evidence="7" type="ORF">PGLA2088_LOCUS49422</name>
</gene>
<accession>A0A813LQY0</accession>
<keyword evidence="4" id="KW-0804">Transcription</keyword>
<dbReference type="SMART" id="SM00380">
    <property type="entry name" value="AP2"/>
    <property type="match status" value="1"/>
</dbReference>
<dbReference type="PROSITE" id="PS51032">
    <property type="entry name" value="AP2_ERF"/>
    <property type="match status" value="1"/>
</dbReference>
<dbReference type="InterPro" id="IPR016177">
    <property type="entry name" value="DNA-bd_dom_sf"/>
</dbReference>
<dbReference type="InterPro" id="IPR001471">
    <property type="entry name" value="AP2/ERF_dom"/>
</dbReference>
<evidence type="ECO:0000256" key="3">
    <source>
        <dbReference type="ARBA" id="ARBA00023125"/>
    </source>
</evidence>
<reference evidence="7" key="1">
    <citation type="submission" date="2021-02" db="EMBL/GenBank/DDBJ databases">
        <authorList>
            <person name="Dougan E. K."/>
            <person name="Rhodes N."/>
            <person name="Thang M."/>
            <person name="Chan C."/>
        </authorList>
    </citation>
    <scope>NUCLEOTIDE SEQUENCE</scope>
</reference>
<feature type="non-terminal residue" evidence="7">
    <location>
        <position position="144"/>
    </location>
</feature>
<keyword evidence="5" id="KW-0539">Nucleus</keyword>
<protein>
    <recommendedName>
        <fullName evidence="6">AP2/ERF domain-containing protein</fullName>
    </recommendedName>
</protein>
<dbReference type="Gene3D" id="3.30.730.10">
    <property type="entry name" value="AP2/ERF domain"/>
    <property type="match status" value="1"/>
</dbReference>
<dbReference type="AlphaFoldDB" id="A0A813LQY0"/>
<evidence type="ECO:0000259" key="6">
    <source>
        <dbReference type="PROSITE" id="PS51032"/>
    </source>
</evidence>